<organism evidence="2 3">
    <name type="scientific">Geothrix rubra</name>
    <dbReference type="NCBI Taxonomy" id="2927977"/>
    <lineage>
        <taxon>Bacteria</taxon>
        <taxon>Pseudomonadati</taxon>
        <taxon>Acidobacteriota</taxon>
        <taxon>Holophagae</taxon>
        <taxon>Holophagales</taxon>
        <taxon>Holophagaceae</taxon>
        <taxon>Geothrix</taxon>
    </lineage>
</organism>
<keyword evidence="3" id="KW-1185">Reference proteome</keyword>
<proteinExistence type="predicted"/>
<sequence>MSRTEDAELTRQLEAIMAAKTRAQRASWLWFALALAAIVTAFLAPRHPAALLGEAALLAVALWQGGRAHLQADALRNQAMEKILAEAFRRERQKGNA</sequence>
<protein>
    <submittedName>
        <fullName evidence="2">Uncharacterized protein</fullName>
    </submittedName>
</protein>
<feature type="transmembrane region" description="Helical" evidence="1">
    <location>
        <begin position="26"/>
        <end position="44"/>
    </location>
</feature>
<keyword evidence="1" id="KW-0812">Transmembrane</keyword>
<reference evidence="2 3" key="1">
    <citation type="journal article" date="2023" name="Antonie Van Leeuwenhoek">
        <title>Mesoterricola silvestris gen. nov., sp. nov., Mesoterricola sediminis sp. nov., Geothrix oryzae sp. nov., Geothrix edaphica sp. nov., Geothrix rubra sp. nov., and Geothrix limicola sp. nov., six novel members of Acidobacteriota isolated from soils.</title>
        <authorList>
            <person name="Itoh H."/>
            <person name="Sugisawa Y."/>
            <person name="Mise K."/>
            <person name="Xu Z."/>
            <person name="Kuniyasu M."/>
            <person name="Ushijima N."/>
            <person name="Kawano K."/>
            <person name="Kobayashi E."/>
            <person name="Shiratori Y."/>
            <person name="Masuda Y."/>
            <person name="Senoo K."/>
        </authorList>
    </citation>
    <scope>NUCLEOTIDE SEQUENCE [LARGE SCALE GENOMIC DNA]</scope>
    <source>
        <strain evidence="2 3">Red803</strain>
    </source>
</reference>
<gene>
    <name evidence="2" type="ORF">GETHPA_24810</name>
</gene>
<evidence type="ECO:0000313" key="2">
    <source>
        <dbReference type="EMBL" id="GLH70948.1"/>
    </source>
</evidence>
<keyword evidence="1" id="KW-0472">Membrane</keyword>
<dbReference type="RefSeq" id="WP_285726705.1">
    <property type="nucleotide sequence ID" value="NZ_BSDD01000005.1"/>
</dbReference>
<accession>A0ABQ5Q962</accession>
<evidence type="ECO:0000313" key="3">
    <source>
        <dbReference type="Proteomes" id="UP001165089"/>
    </source>
</evidence>
<comment type="caution">
    <text evidence="2">The sequence shown here is derived from an EMBL/GenBank/DDBJ whole genome shotgun (WGS) entry which is preliminary data.</text>
</comment>
<dbReference type="Proteomes" id="UP001165089">
    <property type="component" value="Unassembled WGS sequence"/>
</dbReference>
<name>A0ABQ5Q962_9BACT</name>
<dbReference type="EMBL" id="BSDD01000005">
    <property type="protein sequence ID" value="GLH70948.1"/>
    <property type="molecule type" value="Genomic_DNA"/>
</dbReference>
<evidence type="ECO:0000256" key="1">
    <source>
        <dbReference type="SAM" id="Phobius"/>
    </source>
</evidence>
<keyword evidence="1" id="KW-1133">Transmembrane helix</keyword>